<dbReference type="Proteomes" id="UP000831327">
    <property type="component" value="Chromosome"/>
</dbReference>
<dbReference type="Pfam" id="PF06568">
    <property type="entry name" value="YjiS-like"/>
    <property type="match status" value="1"/>
</dbReference>
<accession>A0ABN6P083</accession>
<proteinExistence type="predicted"/>
<dbReference type="RefSeq" id="WP_244458502.1">
    <property type="nucleotide sequence ID" value="NZ_AP025637.1"/>
</dbReference>
<dbReference type="EMBL" id="AP025637">
    <property type="protein sequence ID" value="BDG71217.1"/>
    <property type="molecule type" value="Genomic_DNA"/>
</dbReference>
<protein>
    <recommendedName>
        <fullName evidence="1">YjiS-like domain-containing protein</fullName>
    </recommendedName>
</protein>
<gene>
    <name evidence="2" type="ORF">Rmf_11460</name>
</gene>
<feature type="domain" description="YjiS-like" evidence="1">
    <location>
        <begin position="27"/>
        <end position="57"/>
    </location>
</feature>
<evidence type="ECO:0000313" key="3">
    <source>
        <dbReference type="Proteomes" id="UP000831327"/>
    </source>
</evidence>
<evidence type="ECO:0000313" key="2">
    <source>
        <dbReference type="EMBL" id="BDG71217.1"/>
    </source>
</evidence>
<name>A0ABN6P083_9PROT</name>
<evidence type="ECO:0000259" key="1">
    <source>
        <dbReference type="Pfam" id="PF06568"/>
    </source>
</evidence>
<dbReference type="InterPro" id="IPR009506">
    <property type="entry name" value="YjiS-like"/>
</dbReference>
<sequence length="73" mass="8520">MTIRSIPVFHAVRFMAARGNGWLVPLHRVLQAIETRRQLAEMDRRMLADIGISRSEALEEARRAPWDLAPRRR</sequence>
<keyword evidence="3" id="KW-1185">Reference proteome</keyword>
<reference evidence="2 3" key="1">
    <citation type="journal article" date="2016" name="Microbes Environ.">
        <title>Phylogenetically diverse aerobic anoxygenic phototrophic bacteria isolated from epilithic biofilms in Tama river, Japan.</title>
        <authorList>
            <person name="Hirose S."/>
            <person name="Matsuura K."/>
            <person name="Haruta S."/>
        </authorList>
    </citation>
    <scope>NUCLEOTIDE SEQUENCE [LARGE SCALE GENOMIC DNA]</scope>
    <source>
        <strain evidence="2 3">S08</strain>
    </source>
</reference>
<organism evidence="2 3">
    <name type="scientific">Roseomonas fluvialis</name>
    <dbReference type="NCBI Taxonomy" id="1750527"/>
    <lineage>
        <taxon>Bacteria</taxon>
        <taxon>Pseudomonadati</taxon>
        <taxon>Pseudomonadota</taxon>
        <taxon>Alphaproteobacteria</taxon>
        <taxon>Acetobacterales</taxon>
        <taxon>Roseomonadaceae</taxon>
        <taxon>Roseomonas</taxon>
    </lineage>
</organism>